<dbReference type="Gene3D" id="3.60.70.12">
    <property type="entry name" value="L-amino peptidase D-ALA esterase/amidase"/>
    <property type="match status" value="1"/>
</dbReference>
<organism evidence="2 3">
    <name type="scientific">Paracerasibacillus soli</name>
    <dbReference type="NCBI Taxonomy" id="480284"/>
    <lineage>
        <taxon>Bacteria</taxon>
        <taxon>Bacillati</taxon>
        <taxon>Bacillota</taxon>
        <taxon>Bacilli</taxon>
        <taxon>Bacillales</taxon>
        <taxon>Bacillaceae</taxon>
        <taxon>Paracerasibacillus</taxon>
    </lineage>
</organism>
<evidence type="ECO:0000313" key="3">
    <source>
        <dbReference type="Proteomes" id="UP001275315"/>
    </source>
</evidence>
<protein>
    <submittedName>
        <fullName evidence="2">P1 family peptidase</fullName>
    </submittedName>
</protein>
<evidence type="ECO:0000313" key="2">
    <source>
        <dbReference type="EMBL" id="MDY0407513.1"/>
    </source>
</evidence>
<name>A0ABU5CPX6_9BACI</name>
<dbReference type="Pfam" id="PF03576">
    <property type="entry name" value="Peptidase_S58"/>
    <property type="match status" value="1"/>
</dbReference>
<sequence length="326" mass="35070">MKLPKGLCNDITDVPGVRVGHVTLYHKMNNQETICTGITSILPHEGNIFKQKVPAAVYVINGFGKTVGLVQVEELGVIESPILLTNTLSVGTVLQGTLQHMLQENPEIGDTTGTINIVVGECNDGYLNSIRIPAIKQEHAIEAIQSAKSGPIKQGAIGAGKGMVCFDYKGGIGSASRMIAESYTVGCLVLSNFGKRQQAMFANWQTEETVETPDGSIMMIIATNAPLDARQLKRLAKRCSLGLGRTGSIAANGSGDIAIAFSTKNMYTHESVDTCHTMHVLRDDDPLMEKIFQAVIETTEEAIINSLKFAETTTGRQGRVVKRAPL</sequence>
<dbReference type="InterPro" id="IPR016117">
    <property type="entry name" value="ArgJ-like_dom_sf"/>
</dbReference>
<dbReference type="PANTHER" id="PTHR36512:SF3">
    <property type="entry name" value="BLR5678 PROTEIN"/>
    <property type="match status" value="1"/>
</dbReference>
<evidence type="ECO:0000256" key="1">
    <source>
        <dbReference type="ARBA" id="ARBA00007068"/>
    </source>
</evidence>
<dbReference type="EMBL" id="JAWDIQ010000001">
    <property type="protein sequence ID" value="MDY0407513.1"/>
    <property type="molecule type" value="Genomic_DNA"/>
</dbReference>
<comment type="similarity">
    <text evidence="1">Belongs to the peptidase S58 family.</text>
</comment>
<keyword evidence="3" id="KW-1185">Reference proteome</keyword>
<proteinExistence type="inferred from homology"/>
<accession>A0ABU5CPX6</accession>
<reference evidence="2 3" key="1">
    <citation type="submission" date="2023-10" db="EMBL/GenBank/DDBJ databases">
        <title>Virgibacillus soli CC-YMP-6 genome.</title>
        <authorList>
            <person name="Miliotis G."/>
            <person name="Sengupta P."/>
            <person name="Hameed A."/>
            <person name="Chuvochina M."/>
            <person name="Mcdonagh F."/>
            <person name="Simpson A.C."/>
            <person name="Singh N.K."/>
            <person name="Rekha P.D."/>
            <person name="Raman K."/>
            <person name="Hugenholtz P."/>
            <person name="Venkateswaran K."/>
        </authorList>
    </citation>
    <scope>NUCLEOTIDE SEQUENCE [LARGE SCALE GENOMIC DNA]</scope>
    <source>
        <strain evidence="2 3">CC-YMP-6</strain>
    </source>
</reference>
<gene>
    <name evidence="2" type="ORF">RWD45_01260</name>
</gene>
<dbReference type="SUPFAM" id="SSF56266">
    <property type="entry name" value="DmpA/ArgJ-like"/>
    <property type="match status" value="1"/>
</dbReference>
<dbReference type="PANTHER" id="PTHR36512">
    <property type="entry name" value="D-AMINOPEPTIDASE"/>
    <property type="match status" value="1"/>
</dbReference>
<dbReference type="InterPro" id="IPR005321">
    <property type="entry name" value="Peptidase_S58_DmpA"/>
</dbReference>
<dbReference type="CDD" id="cd02253">
    <property type="entry name" value="DmpA"/>
    <property type="match status" value="1"/>
</dbReference>
<dbReference type="Proteomes" id="UP001275315">
    <property type="component" value="Unassembled WGS sequence"/>
</dbReference>
<comment type="caution">
    <text evidence="2">The sequence shown here is derived from an EMBL/GenBank/DDBJ whole genome shotgun (WGS) entry which is preliminary data.</text>
</comment>
<dbReference type="RefSeq" id="WP_320378323.1">
    <property type="nucleotide sequence ID" value="NZ_JAWDIQ010000001.1"/>
</dbReference>